<dbReference type="RefSeq" id="XP_044679711.1">
    <property type="nucleotide sequence ID" value="XM_044824054.1"/>
</dbReference>
<gene>
    <name evidence="2" type="ORF">J7337_006390</name>
</gene>
<keyword evidence="3" id="KW-1185">Reference proteome</keyword>
<sequence>MSLSEVSSPLPALQSIPNELLGCICAALCNRDIKSLRLTCRALRDKSYLRFDRIFISANPRNVNVLLAVASHDIFRHRVKEIIWDDTLLREISITDDHGSCGYSEDESDSDASAEDESDYSDACPENEDKEQISGYFVRLCKDSIFLTEGRLMYRDWYQSDNEAHIGSLNEVQNQHDNLMPTRDSLAYYTDLLHQQREVLSSSADEEAFRYAIQRFPQLTKVTITPAAHGFLFMPLYKTPMIRAFPSGFVYPIPRTWPRDDILGFGHIPEDCPEGWENDDARRQWRGFCMVSKALDDYADKLQISELVVDGHKLPTGIDYTLFDKPNAEYDSLCRIVARPGFKRLVLSLTYGYCVMNFPDFEDLGIYKNGRISNLLAKATDLEEVTLQINDELSSWYCNMQDFISLYDIFPVDIFSAGKLRHFGLCGLSVKQDDLISFLGNLPSTLRSVELSFLALVRGHGTHATMLAEVRDKLGWRHRPVNERVKVSISMMLNVRSKGRYVCLDNEVHEYIYGDGPMPFIASERRKVTHFRWGTGIIYDEFDPGFAVPYEDYRMRRERQLVSGSTAV</sequence>
<dbReference type="EMBL" id="JAHBCI010000005">
    <property type="protein sequence ID" value="KAG9500711.1"/>
    <property type="molecule type" value="Genomic_DNA"/>
</dbReference>
<name>A0A9P8DF32_9HYPO</name>
<organism evidence="2 3">
    <name type="scientific">Fusarium musae</name>
    <dbReference type="NCBI Taxonomy" id="1042133"/>
    <lineage>
        <taxon>Eukaryota</taxon>
        <taxon>Fungi</taxon>
        <taxon>Dikarya</taxon>
        <taxon>Ascomycota</taxon>
        <taxon>Pezizomycotina</taxon>
        <taxon>Sordariomycetes</taxon>
        <taxon>Hypocreomycetidae</taxon>
        <taxon>Hypocreales</taxon>
        <taxon>Nectriaceae</taxon>
        <taxon>Fusarium</taxon>
    </lineage>
</organism>
<feature type="compositionally biased region" description="Acidic residues" evidence="1">
    <location>
        <begin position="104"/>
        <end position="127"/>
    </location>
</feature>
<evidence type="ECO:0000313" key="2">
    <source>
        <dbReference type="EMBL" id="KAG9500711.1"/>
    </source>
</evidence>
<accession>A0A9P8DF32</accession>
<protein>
    <recommendedName>
        <fullName evidence="4">F-box domain-containing protein</fullName>
    </recommendedName>
</protein>
<dbReference type="KEGG" id="fmu:J7337_006390"/>
<reference evidence="2" key="1">
    <citation type="journal article" date="2021" name="Mol. Plant Microbe Interact.">
        <title>Telomere to telomere genome assembly of Fusarium musae F31, causal agent of crown rot disease of banana.</title>
        <authorList>
            <person name="Degradi L."/>
            <person name="Tava V."/>
            <person name="Kunova A."/>
            <person name="Cortesi P."/>
            <person name="Saracchi M."/>
            <person name="Pasquali M."/>
        </authorList>
    </citation>
    <scope>NUCLEOTIDE SEQUENCE</scope>
    <source>
        <strain evidence="2">F31</strain>
    </source>
</reference>
<evidence type="ECO:0008006" key="4">
    <source>
        <dbReference type="Google" id="ProtNLM"/>
    </source>
</evidence>
<dbReference type="Proteomes" id="UP000827133">
    <property type="component" value="Unassembled WGS sequence"/>
</dbReference>
<evidence type="ECO:0000256" key="1">
    <source>
        <dbReference type="SAM" id="MobiDB-lite"/>
    </source>
</evidence>
<comment type="caution">
    <text evidence="2">The sequence shown here is derived from an EMBL/GenBank/DDBJ whole genome shotgun (WGS) entry which is preliminary data.</text>
</comment>
<feature type="region of interest" description="Disordered" evidence="1">
    <location>
        <begin position="100"/>
        <end position="127"/>
    </location>
</feature>
<evidence type="ECO:0000313" key="3">
    <source>
        <dbReference type="Proteomes" id="UP000827133"/>
    </source>
</evidence>
<proteinExistence type="predicted"/>
<dbReference type="AlphaFoldDB" id="A0A9P8DF32"/>
<dbReference type="GeneID" id="68314246"/>